<feature type="region of interest" description="Disordered" evidence="1">
    <location>
        <begin position="133"/>
        <end position="155"/>
    </location>
</feature>
<proteinExistence type="predicted"/>
<name>A0A6G4VE76_9ACTN</name>
<gene>
    <name evidence="3" type="ORF">G5C60_32010</name>
</gene>
<accession>A0A6G4VE76</accession>
<evidence type="ECO:0000313" key="4">
    <source>
        <dbReference type="Proteomes" id="UP000472335"/>
    </source>
</evidence>
<keyword evidence="2" id="KW-0812">Transmembrane</keyword>
<organism evidence="3 4">
    <name type="scientific">Streptomyces scabichelini</name>
    <dbReference type="NCBI Taxonomy" id="2711217"/>
    <lineage>
        <taxon>Bacteria</taxon>
        <taxon>Bacillati</taxon>
        <taxon>Actinomycetota</taxon>
        <taxon>Actinomycetes</taxon>
        <taxon>Kitasatosporales</taxon>
        <taxon>Streptomycetaceae</taxon>
        <taxon>Streptomyces</taxon>
    </lineage>
</organism>
<evidence type="ECO:0000313" key="3">
    <source>
        <dbReference type="EMBL" id="NGO12107.1"/>
    </source>
</evidence>
<dbReference type="Proteomes" id="UP000472335">
    <property type="component" value="Unassembled WGS sequence"/>
</dbReference>
<feature type="compositionally biased region" description="Low complexity" evidence="1">
    <location>
        <begin position="133"/>
        <end position="148"/>
    </location>
</feature>
<keyword evidence="2" id="KW-1133">Transmembrane helix</keyword>
<dbReference type="EMBL" id="JAAKZY010000127">
    <property type="protein sequence ID" value="NGO12107.1"/>
    <property type="molecule type" value="Genomic_DNA"/>
</dbReference>
<keyword evidence="4" id="KW-1185">Reference proteome</keyword>
<keyword evidence="2" id="KW-0472">Membrane</keyword>
<sequence length="270" mass="28457">MADHEGNARADALLAAITDEPLPQEALDDPEFMAEHRSAAADVAALREQLRIMGDTLATESEQPERSASPAPAPLKASRPPKPLKASKPPKPLKPSRPRRARRYAGVALGALVLAAGTAMLGGLVWLGANSGSDDAGGSDDSAAQAQSDAKEGYSPGMHIACSKVLVEGTVRSITPGDDGNVRVVLDVKRYYRPERSVTEHPTMTVTLLAGAREDLKVGTYTLVRVPVYPQDRQDWETGPGVGDARKDILKALPGARGLKCTGPQQQSGG</sequence>
<dbReference type="RefSeq" id="WP_165264503.1">
    <property type="nucleotide sequence ID" value="NZ_JAAKZY010000127.1"/>
</dbReference>
<feature type="compositionally biased region" description="Low complexity" evidence="1">
    <location>
        <begin position="66"/>
        <end position="78"/>
    </location>
</feature>
<evidence type="ECO:0000256" key="1">
    <source>
        <dbReference type="SAM" id="MobiDB-lite"/>
    </source>
</evidence>
<evidence type="ECO:0000256" key="2">
    <source>
        <dbReference type="SAM" id="Phobius"/>
    </source>
</evidence>
<dbReference type="AlphaFoldDB" id="A0A6G4VE76"/>
<protein>
    <submittedName>
        <fullName evidence="3">Uncharacterized protein</fullName>
    </submittedName>
</protein>
<feature type="region of interest" description="Disordered" evidence="1">
    <location>
        <begin position="1"/>
        <end position="28"/>
    </location>
</feature>
<comment type="caution">
    <text evidence="3">The sequence shown here is derived from an EMBL/GenBank/DDBJ whole genome shotgun (WGS) entry which is preliminary data.</text>
</comment>
<reference evidence="3 4" key="1">
    <citation type="submission" date="2020-02" db="EMBL/GenBank/DDBJ databases">
        <title>Whole-genome analyses of novel actinobacteria.</title>
        <authorList>
            <person name="Sahin N."/>
            <person name="Gencbay T."/>
        </authorList>
    </citation>
    <scope>NUCLEOTIDE SEQUENCE [LARGE SCALE GENOMIC DNA]</scope>
    <source>
        <strain evidence="3 4">HC44</strain>
    </source>
</reference>
<feature type="transmembrane region" description="Helical" evidence="2">
    <location>
        <begin position="104"/>
        <end position="127"/>
    </location>
</feature>
<feature type="region of interest" description="Disordered" evidence="1">
    <location>
        <begin position="54"/>
        <end position="101"/>
    </location>
</feature>